<dbReference type="GO" id="GO:0005789">
    <property type="term" value="C:endoplasmic reticulum membrane"/>
    <property type="evidence" value="ECO:0007669"/>
    <property type="project" value="TreeGrafter"/>
</dbReference>
<feature type="non-terminal residue" evidence="3">
    <location>
        <position position="123"/>
    </location>
</feature>
<feature type="non-terminal residue" evidence="3">
    <location>
        <position position="1"/>
    </location>
</feature>
<proteinExistence type="predicted"/>
<sequence length="123" mass="13137">HRTILIATDKGATVTTVSVSPESKGKWCTYLKPGVYTAKVEVAESEQREGLQFYPLTQKISVGHAPVDGIMFSQLKAKVTGRLQCSSPSCQGLTVTLRPLSPDGGYVGQPLTTTATNGVYTFS</sequence>
<accession>A0A1E1W0J0</accession>
<evidence type="ECO:0000259" key="2">
    <source>
        <dbReference type="Pfam" id="PF23194"/>
    </source>
</evidence>
<dbReference type="Pfam" id="PF23194">
    <property type="entry name" value="NOMO_5th"/>
    <property type="match status" value="1"/>
</dbReference>
<feature type="domain" description="NOMO fifth transthyretin-like" evidence="2">
    <location>
        <begin position="2"/>
        <end position="72"/>
    </location>
</feature>
<dbReference type="InterPro" id="IPR056190">
    <property type="entry name" value="NOMO_5th"/>
</dbReference>
<dbReference type="EMBL" id="GDQN01010571">
    <property type="protein sequence ID" value="JAT80483.1"/>
    <property type="molecule type" value="Transcribed_RNA"/>
</dbReference>
<organism evidence="3">
    <name type="scientific">Pectinophora gossypiella</name>
    <name type="common">Cotton pink bollworm</name>
    <name type="synonym">Depressaria gossypiella</name>
    <dbReference type="NCBI Taxonomy" id="13191"/>
    <lineage>
        <taxon>Eukaryota</taxon>
        <taxon>Metazoa</taxon>
        <taxon>Ecdysozoa</taxon>
        <taxon>Arthropoda</taxon>
        <taxon>Hexapoda</taxon>
        <taxon>Insecta</taxon>
        <taxon>Pterygota</taxon>
        <taxon>Neoptera</taxon>
        <taxon>Endopterygota</taxon>
        <taxon>Lepidoptera</taxon>
        <taxon>Glossata</taxon>
        <taxon>Ditrysia</taxon>
        <taxon>Gelechioidea</taxon>
        <taxon>Gelechiidae</taxon>
        <taxon>Apatetrinae</taxon>
        <taxon>Pectinophora</taxon>
    </lineage>
</organism>
<dbReference type="PANTHER" id="PTHR23303:SF14">
    <property type="entry name" value="BOS COMPLEX SUBUNIT NOMO1-RELATED"/>
    <property type="match status" value="1"/>
</dbReference>
<reference evidence="3" key="1">
    <citation type="submission" date="2015-09" db="EMBL/GenBank/DDBJ databases">
        <title>De novo assembly of Pectinophora gossypiella (Pink Bollworm) gut transcriptome.</title>
        <authorList>
            <person name="Tassone E.E."/>
        </authorList>
    </citation>
    <scope>NUCLEOTIDE SEQUENCE</scope>
</reference>
<evidence type="ECO:0000313" key="3">
    <source>
        <dbReference type="EMBL" id="JAT80483.1"/>
    </source>
</evidence>
<protein>
    <recommendedName>
        <fullName evidence="2">NOMO fifth transthyretin-like domain-containing protein</fullName>
    </recommendedName>
</protein>
<keyword evidence="1" id="KW-0732">Signal</keyword>
<evidence type="ECO:0000256" key="1">
    <source>
        <dbReference type="ARBA" id="ARBA00022729"/>
    </source>
</evidence>
<dbReference type="AlphaFoldDB" id="A0A1E1W0J0"/>
<dbReference type="PANTHER" id="PTHR23303">
    <property type="entry name" value="CARBOXYPEPTIDASE REGULATORY REGION-CONTAINING"/>
    <property type="match status" value="1"/>
</dbReference>
<dbReference type="InterPro" id="IPR051417">
    <property type="entry name" value="SDr/BOS_complex"/>
</dbReference>
<name>A0A1E1W0J0_PECGO</name>
<dbReference type="OrthoDB" id="10263633at2759"/>
<gene>
    <name evidence="3" type="ORF">g.18727</name>
</gene>